<name>A0ACB0LDF0_TRIPR</name>
<protein>
    <submittedName>
        <fullName evidence="1">Uncharacterized protein</fullName>
    </submittedName>
</protein>
<comment type="caution">
    <text evidence="1">The sequence shown here is derived from an EMBL/GenBank/DDBJ whole genome shotgun (WGS) entry which is preliminary data.</text>
</comment>
<proteinExistence type="predicted"/>
<dbReference type="Proteomes" id="UP001177021">
    <property type="component" value="Unassembled WGS sequence"/>
</dbReference>
<evidence type="ECO:0000313" key="1">
    <source>
        <dbReference type="EMBL" id="CAJ2666552.1"/>
    </source>
</evidence>
<evidence type="ECO:0000313" key="2">
    <source>
        <dbReference type="Proteomes" id="UP001177021"/>
    </source>
</evidence>
<gene>
    <name evidence="1" type="ORF">MILVUS5_LOCUS31337</name>
</gene>
<accession>A0ACB0LDF0</accession>
<dbReference type="EMBL" id="CASHSV030000513">
    <property type="protein sequence ID" value="CAJ2666552.1"/>
    <property type="molecule type" value="Genomic_DNA"/>
</dbReference>
<sequence length="151" mass="17280">MPLQNIFVVEVFDCWGIDFVGPFPSSFSNEYILVAVDYVSKWVEAVASPKADGKTLYKEKMKSYHDKRLLNKNFRPGQMVLLFNSRLKLFPGKLKSKWSGPFKIHEVKPYGAVVLEDPATNETWTVNGQRLKLYFGGEFDRVTTKIPLSDP</sequence>
<keyword evidence="2" id="KW-1185">Reference proteome</keyword>
<reference evidence="1" key="1">
    <citation type="submission" date="2023-10" db="EMBL/GenBank/DDBJ databases">
        <authorList>
            <person name="Rodriguez Cubillos JULIANA M."/>
            <person name="De Vega J."/>
        </authorList>
    </citation>
    <scope>NUCLEOTIDE SEQUENCE</scope>
</reference>
<organism evidence="1 2">
    <name type="scientific">Trifolium pratense</name>
    <name type="common">Red clover</name>
    <dbReference type="NCBI Taxonomy" id="57577"/>
    <lineage>
        <taxon>Eukaryota</taxon>
        <taxon>Viridiplantae</taxon>
        <taxon>Streptophyta</taxon>
        <taxon>Embryophyta</taxon>
        <taxon>Tracheophyta</taxon>
        <taxon>Spermatophyta</taxon>
        <taxon>Magnoliopsida</taxon>
        <taxon>eudicotyledons</taxon>
        <taxon>Gunneridae</taxon>
        <taxon>Pentapetalae</taxon>
        <taxon>rosids</taxon>
        <taxon>fabids</taxon>
        <taxon>Fabales</taxon>
        <taxon>Fabaceae</taxon>
        <taxon>Papilionoideae</taxon>
        <taxon>50 kb inversion clade</taxon>
        <taxon>NPAAA clade</taxon>
        <taxon>Hologalegina</taxon>
        <taxon>IRL clade</taxon>
        <taxon>Trifolieae</taxon>
        <taxon>Trifolium</taxon>
    </lineage>
</organism>